<dbReference type="GO" id="GO:0009252">
    <property type="term" value="P:peptidoglycan biosynthetic process"/>
    <property type="evidence" value="ECO:0007669"/>
    <property type="project" value="UniProtKB-UniRule"/>
</dbReference>
<dbReference type="HAMAP" id="MF_01889">
    <property type="entry name" value="LpoB"/>
    <property type="match status" value="1"/>
</dbReference>
<dbReference type="InterPro" id="IPR014094">
    <property type="entry name" value="LpoB"/>
</dbReference>
<protein>
    <recommendedName>
        <fullName evidence="1 2">Penicillin-binding protein activator LpoB</fullName>
        <shortName evidence="1">PBP activator LpoB</shortName>
    </recommendedName>
</protein>
<comment type="subunit">
    <text evidence="1">Interacts with PBP1b.</text>
</comment>
<dbReference type="Pfam" id="PF13036">
    <property type="entry name" value="LpoB"/>
    <property type="match status" value="1"/>
</dbReference>
<dbReference type="Gene3D" id="3.40.50.10610">
    <property type="entry name" value="ABC-type transport auxiliary lipoprotein component"/>
    <property type="match status" value="1"/>
</dbReference>
<evidence type="ECO:0000256" key="3">
    <source>
        <dbReference type="SAM" id="MobiDB-lite"/>
    </source>
</evidence>
<feature type="region of interest" description="Disordered" evidence="3">
    <location>
        <begin position="26"/>
        <end position="63"/>
    </location>
</feature>
<evidence type="ECO:0000256" key="2">
    <source>
        <dbReference type="NCBIfam" id="TIGR02722"/>
    </source>
</evidence>
<keyword evidence="1" id="KW-0564">Palmitate</keyword>
<keyword evidence="1" id="KW-0732">Signal</keyword>
<keyword evidence="1" id="KW-0449">Lipoprotein</keyword>
<comment type="similarity">
    <text evidence="1">Belongs to the LpoB family.</text>
</comment>
<dbReference type="PROSITE" id="PS51257">
    <property type="entry name" value="PROKAR_LIPOPROTEIN"/>
    <property type="match status" value="1"/>
</dbReference>
<proteinExistence type="inferred from homology"/>
<organism evidence="4 5">
    <name type="scientific">Erwinia tracheiphila</name>
    <dbReference type="NCBI Taxonomy" id="65700"/>
    <lineage>
        <taxon>Bacteria</taxon>
        <taxon>Pseudomonadati</taxon>
        <taxon>Pseudomonadota</taxon>
        <taxon>Gammaproteobacteria</taxon>
        <taxon>Enterobacterales</taxon>
        <taxon>Erwiniaceae</taxon>
        <taxon>Erwinia</taxon>
    </lineage>
</organism>
<keyword evidence="1" id="KW-0573">Peptidoglycan synthesis</keyword>
<reference evidence="4 5" key="1">
    <citation type="submission" date="2016-01" db="EMBL/GenBank/DDBJ databases">
        <authorList>
            <person name="Oliw E.H."/>
        </authorList>
    </citation>
    <scope>NUCLEOTIDE SEQUENCE [LARGE SCALE GENOMIC DNA]</scope>
    <source>
        <strain evidence="4 5">MDcuke</strain>
    </source>
</reference>
<dbReference type="PANTHER" id="PTHR40593">
    <property type="entry name" value="PENICILLIN-BINDING PROTEIN ACTIVATOR LPOB"/>
    <property type="match status" value="1"/>
</dbReference>
<comment type="function">
    <text evidence="1">Regulator of peptidoglycan synthesis that is essential for the function of penicillin-binding protein 1B (PBP1b).</text>
</comment>
<keyword evidence="1" id="KW-0998">Cell outer membrane</keyword>
<dbReference type="AlphaFoldDB" id="A0A345CPU4"/>
<feature type="compositionally biased region" description="Polar residues" evidence="3">
    <location>
        <begin position="26"/>
        <end position="36"/>
    </location>
</feature>
<evidence type="ECO:0000313" key="5">
    <source>
        <dbReference type="Proteomes" id="UP000264980"/>
    </source>
</evidence>
<keyword evidence="1" id="KW-0472">Membrane</keyword>
<name>A0A345CPU4_9GAMM</name>
<gene>
    <name evidence="1" type="primary">lpoB</name>
    <name evidence="4" type="ORF">AV903_04000</name>
</gene>
<evidence type="ECO:0000313" key="4">
    <source>
        <dbReference type="EMBL" id="AXF75461.1"/>
    </source>
</evidence>
<dbReference type="GO" id="GO:0031241">
    <property type="term" value="C:periplasmic side of cell outer membrane"/>
    <property type="evidence" value="ECO:0007669"/>
    <property type="project" value="UniProtKB-UniRule"/>
</dbReference>
<dbReference type="EMBL" id="CP013970">
    <property type="protein sequence ID" value="AXF75461.1"/>
    <property type="molecule type" value="Genomic_DNA"/>
</dbReference>
<dbReference type="NCBIfam" id="TIGR02722">
    <property type="entry name" value="lp"/>
    <property type="match status" value="1"/>
</dbReference>
<dbReference type="PANTHER" id="PTHR40593:SF1">
    <property type="entry name" value="PENICILLIN-BINDING PROTEIN ACTIVATOR LPOB"/>
    <property type="match status" value="1"/>
</dbReference>
<accession>A0A345CPU4</accession>
<dbReference type="GO" id="GO:0008360">
    <property type="term" value="P:regulation of cell shape"/>
    <property type="evidence" value="ECO:0007669"/>
    <property type="project" value="UniProtKB-KW"/>
</dbReference>
<dbReference type="GO" id="GO:0030234">
    <property type="term" value="F:enzyme regulator activity"/>
    <property type="evidence" value="ECO:0007669"/>
    <property type="project" value="UniProtKB-UniRule"/>
</dbReference>
<evidence type="ECO:0000256" key="1">
    <source>
        <dbReference type="HAMAP-Rule" id="MF_01889"/>
    </source>
</evidence>
<dbReference type="Proteomes" id="UP000264980">
    <property type="component" value="Chromosome"/>
</dbReference>
<sequence>MERQSKLSGVMLLTLVLTGCISQQQGQQPAKTTESEPVQPVQNPVAPPAHPAQTLPQPPKMQSINWDASVTPLVAQMLKAQGITPGSVLLVDGVKNSTNGSLQRSKATDALNNALQNNTEFTLVKPEQLAAAKQTLGLSASDSLGSRSKAVGLARYLGAQYVLYTNVRGDVKSPTLQMQLMLVQTGELIWSGDGAVQF</sequence>
<keyword evidence="1" id="KW-0133">Cell shape</keyword>
<comment type="subcellular location">
    <subcellularLocation>
        <location evidence="1">Cell outer membrane</location>
        <topology evidence="1">Lipid-anchor</topology>
        <orientation evidence="1">Periplasmic side</orientation>
    </subcellularLocation>
</comment>